<feature type="non-terminal residue" evidence="1">
    <location>
        <position position="1"/>
    </location>
</feature>
<comment type="caution">
    <text evidence="1">The sequence shown here is derived from an EMBL/GenBank/DDBJ whole genome shotgun (WGS) entry which is preliminary data.</text>
</comment>
<dbReference type="PANTHER" id="PTHR11886">
    <property type="entry name" value="DYNEIN LIGHT CHAIN"/>
    <property type="match status" value="1"/>
</dbReference>
<dbReference type="Pfam" id="PF01221">
    <property type="entry name" value="Dynein_light"/>
    <property type="match status" value="1"/>
</dbReference>
<dbReference type="InterPro" id="IPR001372">
    <property type="entry name" value="Dynein_light_chain_typ-1/2"/>
</dbReference>
<dbReference type="PANTHER" id="PTHR11886:SF37">
    <property type="entry name" value="DYNEIN LIGHT CHAIN"/>
    <property type="match status" value="1"/>
</dbReference>
<dbReference type="InterPro" id="IPR037177">
    <property type="entry name" value="DLC_sf"/>
</dbReference>
<dbReference type="Gene3D" id="3.30.740.10">
    <property type="entry name" value="Protein Inhibitor Of Neuronal Nitric Oxide Synthase"/>
    <property type="match status" value="1"/>
</dbReference>
<dbReference type="FunFam" id="3.30.740.10:FF:000003">
    <property type="entry name" value="Dynein light chain"/>
    <property type="match status" value="1"/>
</dbReference>
<dbReference type="Proteomes" id="UP001627284">
    <property type="component" value="Unassembled WGS sequence"/>
</dbReference>
<protein>
    <recommendedName>
        <fullName evidence="3">Dynein light chain</fullName>
    </recommendedName>
</protein>
<evidence type="ECO:0000313" key="1">
    <source>
        <dbReference type="EMBL" id="KAL3322834.1"/>
    </source>
</evidence>
<gene>
    <name evidence="1" type="ORF">AABB24_040099</name>
</gene>
<evidence type="ECO:0008006" key="3">
    <source>
        <dbReference type="Google" id="ProtNLM"/>
    </source>
</evidence>
<keyword evidence="2" id="KW-1185">Reference proteome</keyword>
<proteinExistence type="predicted"/>
<accession>A0ABD2QTJ4</accession>
<organism evidence="1 2">
    <name type="scientific">Solanum stoloniferum</name>
    <dbReference type="NCBI Taxonomy" id="62892"/>
    <lineage>
        <taxon>Eukaryota</taxon>
        <taxon>Viridiplantae</taxon>
        <taxon>Streptophyta</taxon>
        <taxon>Embryophyta</taxon>
        <taxon>Tracheophyta</taxon>
        <taxon>Spermatophyta</taxon>
        <taxon>Magnoliopsida</taxon>
        <taxon>eudicotyledons</taxon>
        <taxon>Gunneridae</taxon>
        <taxon>Pentapetalae</taxon>
        <taxon>asterids</taxon>
        <taxon>lamiids</taxon>
        <taxon>Solanales</taxon>
        <taxon>Solanaceae</taxon>
        <taxon>Solanoideae</taxon>
        <taxon>Solaneae</taxon>
        <taxon>Solanum</taxon>
    </lineage>
</organism>
<dbReference type="SUPFAM" id="SSF54648">
    <property type="entry name" value="DLC"/>
    <property type="match status" value="1"/>
</dbReference>
<reference evidence="1 2" key="1">
    <citation type="submission" date="2024-05" db="EMBL/GenBank/DDBJ databases">
        <title>De novo assembly of an allotetraploid wild potato.</title>
        <authorList>
            <person name="Hosaka A.J."/>
        </authorList>
    </citation>
    <scope>NUCLEOTIDE SEQUENCE [LARGE SCALE GENOMIC DNA]</scope>
    <source>
        <tissue evidence="1">Young leaves</tissue>
    </source>
</reference>
<dbReference type="SMART" id="SM01375">
    <property type="entry name" value="Dynein_light"/>
    <property type="match status" value="1"/>
</dbReference>
<dbReference type="AlphaFoldDB" id="A0ABD2QTJ4"/>
<sequence>TIQQNSTHLKTKMTTRIVGEKQNKGSLYVYNLDTGYPKPKPKPEPDLSTMLKKGISKGWPLRRSKTYRENHHQGELKTNNNVVITTTKGETTRKSVSSIEGQVIVNKEFHELSRNPIIESRKSASCVIGTRKSVTHVELNVASMAAILQVKVLVTDMPGFMQVHAFKCARTTYDSLEKFSSKHMAYNMKKEFDKIYGPAWHCIVGSSFGSYVTHSTGGFLYFSMEKLYILIFKTKVQKTIQS</sequence>
<dbReference type="EMBL" id="JBJKTR010000024">
    <property type="protein sequence ID" value="KAL3322834.1"/>
    <property type="molecule type" value="Genomic_DNA"/>
</dbReference>
<evidence type="ECO:0000313" key="2">
    <source>
        <dbReference type="Proteomes" id="UP001627284"/>
    </source>
</evidence>
<name>A0ABD2QTJ4_9SOLN</name>